<comment type="subunit">
    <text evidence="3">The core secretion machinery of the T3SS is composed of approximately 20 different proteins, including cytoplasmic components, a base, an export apparatus and a needle. This subunit is part of the base, which anchors the injectisome in the bacterial cell envelope. Forms a stable homooligomeric complex.</text>
</comment>
<feature type="domain" description="NolW-like" evidence="7">
    <location>
        <begin position="183"/>
        <end position="311"/>
    </location>
</feature>
<dbReference type="EMBL" id="BMXR01000021">
    <property type="protein sequence ID" value="GGX75359.1"/>
    <property type="molecule type" value="Genomic_DNA"/>
</dbReference>
<dbReference type="GO" id="GO:0009279">
    <property type="term" value="C:cell outer membrane"/>
    <property type="evidence" value="ECO:0007669"/>
    <property type="project" value="UniProtKB-SubCell"/>
</dbReference>
<evidence type="ECO:0000259" key="7">
    <source>
        <dbReference type="Pfam" id="PF03958"/>
    </source>
</evidence>
<protein>
    <recommendedName>
        <fullName evidence="3">Type 3 secretion system secretin</fullName>
        <shortName evidence="3">T3SS secretin</shortName>
    </recommendedName>
</protein>
<keyword evidence="2 3" id="KW-0732">Signal</keyword>
<dbReference type="Pfam" id="PF03958">
    <property type="entry name" value="Secretin_N"/>
    <property type="match status" value="1"/>
</dbReference>
<dbReference type="Pfam" id="PF00263">
    <property type="entry name" value="Secretin"/>
    <property type="match status" value="1"/>
</dbReference>
<dbReference type="InterPro" id="IPR038591">
    <property type="entry name" value="NolW-like_sf"/>
</dbReference>
<gene>
    <name evidence="3" type="primary">sctC</name>
    <name evidence="8" type="ORF">GCM10007392_48130</name>
</gene>
<dbReference type="Gene3D" id="3.55.50.30">
    <property type="match status" value="1"/>
</dbReference>
<name>A0A918KTE2_9GAMM</name>
<feature type="chain" id="PRO_5038185490" description="Type 3 secretion system secretin" evidence="3">
    <location>
        <begin position="26"/>
        <end position="599"/>
    </location>
</feature>
<dbReference type="PANTHER" id="PTHR30332:SF5">
    <property type="entry name" value="SPI-1 TYPE 3 SECRETION SYSTEM SECRETIN"/>
    <property type="match status" value="1"/>
</dbReference>
<dbReference type="RefSeq" id="WP_189613658.1">
    <property type="nucleotide sequence ID" value="NZ_BMXR01000021.1"/>
</dbReference>
<feature type="signal peptide" evidence="3">
    <location>
        <begin position="1"/>
        <end position="25"/>
    </location>
</feature>
<dbReference type="AlphaFoldDB" id="A0A918KTE2"/>
<dbReference type="HAMAP" id="MF_02219">
    <property type="entry name" value="Type_III_secretin"/>
    <property type="match status" value="1"/>
</dbReference>
<keyword evidence="3 4" id="KW-0813">Transport</keyword>
<organism evidence="8 9">
    <name type="scientific">Saccharospirillum salsuginis</name>
    <dbReference type="NCBI Taxonomy" id="418750"/>
    <lineage>
        <taxon>Bacteria</taxon>
        <taxon>Pseudomonadati</taxon>
        <taxon>Pseudomonadota</taxon>
        <taxon>Gammaproteobacteria</taxon>
        <taxon>Oceanospirillales</taxon>
        <taxon>Saccharospirillaceae</taxon>
        <taxon>Saccharospirillum</taxon>
    </lineage>
</organism>
<reference evidence="8" key="1">
    <citation type="journal article" date="2014" name="Int. J. Syst. Evol. Microbiol.">
        <title>Complete genome sequence of Corynebacterium casei LMG S-19264T (=DSM 44701T), isolated from a smear-ripened cheese.</title>
        <authorList>
            <consortium name="US DOE Joint Genome Institute (JGI-PGF)"/>
            <person name="Walter F."/>
            <person name="Albersmeier A."/>
            <person name="Kalinowski J."/>
            <person name="Ruckert C."/>
        </authorList>
    </citation>
    <scope>NUCLEOTIDE SEQUENCE</scope>
    <source>
        <strain evidence="8">KCTC 22169</strain>
    </source>
</reference>
<dbReference type="GO" id="GO:0030257">
    <property type="term" value="C:type III protein secretion system complex"/>
    <property type="evidence" value="ECO:0007669"/>
    <property type="project" value="UniProtKB-UniRule"/>
</dbReference>
<keyword evidence="3" id="KW-0811">Translocation</keyword>
<dbReference type="NCBIfam" id="TIGR02516">
    <property type="entry name" value="type_III_yscC"/>
    <property type="match status" value="1"/>
</dbReference>
<keyword evidence="9" id="KW-1185">Reference proteome</keyword>
<evidence type="ECO:0000256" key="2">
    <source>
        <dbReference type="ARBA" id="ARBA00022729"/>
    </source>
</evidence>
<reference evidence="8" key="2">
    <citation type="submission" date="2020-09" db="EMBL/GenBank/DDBJ databases">
        <authorList>
            <person name="Sun Q."/>
            <person name="Kim S."/>
        </authorList>
    </citation>
    <scope>NUCLEOTIDE SEQUENCE</scope>
    <source>
        <strain evidence="8">KCTC 22169</strain>
    </source>
</reference>
<keyword evidence="3" id="KW-0998">Cell outer membrane</keyword>
<feature type="compositionally biased region" description="Polar residues" evidence="5">
    <location>
        <begin position="569"/>
        <end position="583"/>
    </location>
</feature>
<feature type="compositionally biased region" description="Basic and acidic residues" evidence="5">
    <location>
        <begin position="588"/>
        <end position="599"/>
    </location>
</feature>
<evidence type="ECO:0000256" key="3">
    <source>
        <dbReference type="HAMAP-Rule" id="MF_02219"/>
    </source>
</evidence>
<dbReference type="InterPro" id="IPR003522">
    <property type="entry name" value="T3SS_OM_pore_YscC"/>
</dbReference>
<comment type="function">
    <text evidence="3">Component of the type III secretion system (T3SS), also called injectisome, which is used to inject bacterial effector proteins into eukaryotic host cells. Forms a ring-shaped multimeric structure with an apparent central pore in the outer membrane.</text>
</comment>
<dbReference type="PANTHER" id="PTHR30332">
    <property type="entry name" value="PROBABLE GENERAL SECRETION PATHWAY PROTEIN D"/>
    <property type="match status" value="1"/>
</dbReference>
<evidence type="ECO:0000256" key="1">
    <source>
        <dbReference type="ARBA" id="ARBA00004442"/>
    </source>
</evidence>
<comment type="subcellular location">
    <subcellularLocation>
        <location evidence="1 3 4">Cell outer membrane</location>
    </subcellularLocation>
</comment>
<feature type="region of interest" description="Disordered" evidence="5">
    <location>
        <begin position="569"/>
        <end position="599"/>
    </location>
</feature>
<comment type="similarity">
    <text evidence="3">Belongs to the bacterial secretin family. T3SS SctC subfamily.</text>
</comment>
<comment type="caution">
    <text evidence="8">The sequence shown here is derived from an EMBL/GenBank/DDBJ whole genome shotgun (WGS) entry which is preliminary data.</text>
</comment>
<dbReference type="GO" id="GO:0030254">
    <property type="term" value="P:protein secretion by the type III secretion system"/>
    <property type="evidence" value="ECO:0007669"/>
    <property type="project" value="UniProtKB-UniRule"/>
</dbReference>
<dbReference type="Gene3D" id="3.30.1370.120">
    <property type="match status" value="2"/>
</dbReference>
<dbReference type="InterPro" id="IPR004846">
    <property type="entry name" value="T2SS/T3SS_dom"/>
</dbReference>
<evidence type="ECO:0000313" key="8">
    <source>
        <dbReference type="EMBL" id="GGX75359.1"/>
    </source>
</evidence>
<keyword evidence="3" id="KW-0653">Protein transport</keyword>
<accession>A0A918KTE2</accession>
<dbReference type="Proteomes" id="UP000626148">
    <property type="component" value="Unassembled WGS sequence"/>
</dbReference>
<dbReference type="InterPro" id="IPR050810">
    <property type="entry name" value="Bact_Secretion_Sys_Channel"/>
</dbReference>
<keyword evidence="3" id="KW-0472">Membrane</keyword>
<evidence type="ECO:0000256" key="4">
    <source>
        <dbReference type="RuleBase" id="RU004004"/>
    </source>
</evidence>
<evidence type="ECO:0000259" key="6">
    <source>
        <dbReference type="Pfam" id="PF00263"/>
    </source>
</evidence>
<sequence length="599" mass="65886" precursor="true">MTVKTGLTLWRRLALIVLFQGSLLAAPLPLDDVTDVVYAFQGERLTAVLTRFFADQGVRLNMSDALERDRRTLNGRRSGSPRDIFTSLAESNGLLTYYDKQAAYVYLASEVEHDYLPLNPKYAPRIERALAQMGMMDSNNHTRLYTDAGLAEIHGVPRYVEHARQVINTITDTASQEDNLVIQYFPLKYAWATDRTFNAGESAVTVPGVATLLRNILNGQPTDNYAFGSQAARQTADTARRVTGPEEEDQPLSAESFDTPNRRTGNGPDTYRGEGAASVVADPYRNAVIVRDTPENLAMYNRLIEQLDVPTQIVEIEATIIDVNTDRLRSLGTEWRFEDTENNVDVSSGSSGDIKSDFISALQADSTSVLQQVPGLQIGAIVGDEQRFVTRLRALENEGVLKVSSRPKVATLNDLEAVIEASRSLFVPVEGAYEVDLFEVFAGTVFRVTPHVIEDDDQNRIRLTIAVRDGVVDVNGDMPVSTRNSVNTQAIINEGASLLLGGLEREESVVNEHKIPLLGDIPILGYLFKTKSTSIKRSERLFLISPRLLTPDGTPGLAGYGTVDPWTSSIRSPQLSSSDSGSCPGNCDYEHGDDSSQQY</sequence>
<feature type="region of interest" description="Disordered" evidence="5">
    <location>
        <begin position="224"/>
        <end position="277"/>
    </location>
</feature>
<evidence type="ECO:0000256" key="5">
    <source>
        <dbReference type="SAM" id="MobiDB-lite"/>
    </source>
</evidence>
<dbReference type="GO" id="GO:0015627">
    <property type="term" value="C:type II protein secretion system complex"/>
    <property type="evidence" value="ECO:0007669"/>
    <property type="project" value="TreeGrafter"/>
</dbReference>
<feature type="domain" description="Type II/III secretion system secretin-like" evidence="6">
    <location>
        <begin position="394"/>
        <end position="549"/>
    </location>
</feature>
<dbReference type="PRINTS" id="PR01337">
    <property type="entry name" value="TYPE3OMGPROT"/>
</dbReference>
<dbReference type="InterPro" id="IPR005644">
    <property type="entry name" value="NolW-like"/>
</dbReference>
<proteinExistence type="inferred from homology"/>
<evidence type="ECO:0000313" key="9">
    <source>
        <dbReference type="Proteomes" id="UP000626148"/>
    </source>
</evidence>